<name>A0A9P5Q4F6_9AGAR</name>
<dbReference type="InterPro" id="IPR050121">
    <property type="entry name" value="Cytochrome_P450_monoxygenase"/>
</dbReference>
<dbReference type="Pfam" id="PF00067">
    <property type="entry name" value="p450"/>
    <property type="match status" value="1"/>
</dbReference>
<dbReference type="PRINTS" id="PR00385">
    <property type="entry name" value="P450"/>
</dbReference>
<proteinExistence type="inferred from homology"/>
<dbReference type="SUPFAM" id="SSF48264">
    <property type="entry name" value="Cytochrome P450"/>
    <property type="match status" value="1"/>
</dbReference>
<keyword evidence="17" id="KW-1185">Reference proteome</keyword>
<dbReference type="InterPro" id="IPR002401">
    <property type="entry name" value="Cyt_P450_E_grp-I"/>
</dbReference>
<keyword evidence="11 14" id="KW-0503">Monooxygenase</keyword>
<evidence type="ECO:0000256" key="6">
    <source>
        <dbReference type="ARBA" id="ARBA00022692"/>
    </source>
</evidence>
<evidence type="ECO:0000256" key="10">
    <source>
        <dbReference type="ARBA" id="ARBA00023004"/>
    </source>
</evidence>
<feature type="chain" id="PRO_5040510069" evidence="15">
    <location>
        <begin position="29"/>
        <end position="521"/>
    </location>
</feature>
<evidence type="ECO:0000256" key="2">
    <source>
        <dbReference type="ARBA" id="ARBA00004370"/>
    </source>
</evidence>
<comment type="subcellular location">
    <subcellularLocation>
        <location evidence="2">Membrane</location>
    </subcellularLocation>
</comment>
<evidence type="ECO:0000256" key="8">
    <source>
        <dbReference type="ARBA" id="ARBA00022989"/>
    </source>
</evidence>
<dbReference type="GO" id="GO:0016705">
    <property type="term" value="F:oxidoreductase activity, acting on paired donors, with incorporation or reduction of molecular oxygen"/>
    <property type="evidence" value="ECO:0007669"/>
    <property type="project" value="InterPro"/>
</dbReference>
<keyword evidence="9 14" id="KW-0560">Oxidoreductase</keyword>
<comment type="similarity">
    <text evidence="4 14">Belongs to the cytochrome P450 family.</text>
</comment>
<dbReference type="PRINTS" id="PR00463">
    <property type="entry name" value="EP450I"/>
</dbReference>
<dbReference type="Gene3D" id="1.10.630.10">
    <property type="entry name" value="Cytochrome P450"/>
    <property type="match status" value="1"/>
</dbReference>
<keyword evidence="12" id="KW-0472">Membrane</keyword>
<evidence type="ECO:0000313" key="17">
    <source>
        <dbReference type="Proteomes" id="UP000772434"/>
    </source>
</evidence>
<dbReference type="InterPro" id="IPR036396">
    <property type="entry name" value="Cyt_P450_sf"/>
</dbReference>
<reference evidence="16" key="1">
    <citation type="submission" date="2020-11" db="EMBL/GenBank/DDBJ databases">
        <authorList>
            <consortium name="DOE Joint Genome Institute"/>
            <person name="Ahrendt S."/>
            <person name="Riley R."/>
            <person name="Andreopoulos W."/>
            <person name="Labutti K."/>
            <person name="Pangilinan J."/>
            <person name="Ruiz-Duenas F.J."/>
            <person name="Barrasa J.M."/>
            <person name="Sanchez-Garcia M."/>
            <person name="Camarero S."/>
            <person name="Miyauchi S."/>
            <person name="Serrano A."/>
            <person name="Linde D."/>
            <person name="Babiker R."/>
            <person name="Drula E."/>
            <person name="Ayuso-Fernandez I."/>
            <person name="Pacheco R."/>
            <person name="Padilla G."/>
            <person name="Ferreira P."/>
            <person name="Barriuso J."/>
            <person name="Kellner H."/>
            <person name="Castanera R."/>
            <person name="Alfaro M."/>
            <person name="Ramirez L."/>
            <person name="Pisabarro A.G."/>
            <person name="Kuo A."/>
            <person name="Tritt A."/>
            <person name="Lipzen A."/>
            <person name="He G."/>
            <person name="Yan M."/>
            <person name="Ng V."/>
            <person name="Cullen D."/>
            <person name="Martin F."/>
            <person name="Rosso M.-N."/>
            <person name="Henrissat B."/>
            <person name="Hibbett D."/>
            <person name="Martinez A.T."/>
            <person name="Grigoriev I.V."/>
        </authorList>
    </citation>
    <scope>NUCLEOTIDE SEQUENCE</scope>
    <source>
        <strain evidence="16">AH 40177</strain>
    </source>
</reference>
<keyword evidence="8" id="KW-1133">Transmembrane helix</keyword>
<evidence type="ECO:0000256" key="13">
    <source>
        <dbReference type="PIRSR" id="PIRSR602401-1"/>
    </source>
</evidence>
<comment type="caution">
    <text evidence="16">The sequence shown here is derived from an EMBL/GenBank/DDBJ whole genome shotgun (WGS) entry which is preliminary data.</text>
</comment>
<dbReference type="GO" id="GO:0020037">
    <property type="term" value="F:heme binding"/>
    <property type="evidence" value="ECO:0007669"/>
    <property type="project" value="InterPro"/>
</dbReference>
<keyword evidence="10 13" id="KW-0408">Iron</keyword>
<organism evidence="16 17">
    <name type="scientific">Rhodocollybia butyracea</name>
    <dbReference type="NCBI Taxonomy" id="206335"/>
    <lineage>
        <taxon>Eukaryota</taxon>
        <taxon>Fungi</taxon>
        <taxon>Dikarya</taxon>
        <taxon>Basidiomycota</taxon>
        <taxon>Agaricomycotina</taxon>
        <taxon>Agaricomycetes</taxon>
        <taxon>Agaricomycetidae</taxon>
        <taxon>Agaricales</taxon>
        <taxon>Marasmiineae</taxon>
        <taxon>Omphalotaceae</taxon>
        <taxon>Rhodocollybia</taxon>
    </lineage>
</organism>
<feature type="signal peptide" evidence="15">
    <location>
        <begin position="1"/>
        <end position="28"/>
    </location>
</feature>
<comment type="pathway">
    <text evidence="3">Secondary metabolite biosynthesis; terpenoid biosynthesis.</text>
</comment>
<keyword evidence="15" id="KW-0732">Signal</keyword>
<dbReference type="PROSITE" id="PS00086">
    <property type="entry name" value="CYTOCHROME_P450"/>
    <property type="match status" value="1"/>
</dbReference>
<dbReference type="PANTHER" id="PTHR24305">
    <property type="entry name" value="CYTOCHROME P450"/>
    <property type="match status" value="1"/>
</dbReference>
<evidence type="ECO:0000256" key="3">
    <source>
        <dbReference type="ARBA" id="ARBA00004721"/>
    </source>
</evidence>
<dbReference type="GO" id="GO:0005506">
    <property type="term" value="F:iron ion binding"/>
    <property type="evidence" value="ECO:0007669"/>
    <property type="project" value="InterPro"/>
</dbReference>
<dbReference type="EMBL" id="JADNRY010000015">
    <property type="protein sequence ID" value="KAF9074060.1"/>
    <property type="molecule type" value="Genomic_DNA"/>
</dbReference>
<evidence type="ECO:0000313" key="16">
    <source>
        <dbReference type="EMBL" id="KAF9074060.1"/>
    </source>
</evidence>
<evidence type="ECO:0000256" key="14">
    <source>
        <dbReference type="RuleBase" id="RU000461"/>
    </source>
</evidence>
<dbReference type="GO" id="GO:0004497">
    <property type="term" value="F:monooxygenase activity"/>
    <property type="evidence" value="ECO:0007669"/>
    <property type="project" value="UniProtKB-KW"/>
</dbReference>
<feature type="binding site" description="axial binding residue" evidence="13">
    <location>
        <position position="463"/>
    </location>
    <ligand>
        <name>heme</name>
        <dbReference type="ChEBI" id="CHEBI:30413"/>
    </ligand>
    <ligandPart>
        <name>Fe</name>
        <dbReference type="ChEBI" id="CHEBI:18248"/>
    </ligandPart>
</feature>
<sequence length="521" mass="58415">MSSASLGLFAVLSASLMALLVWKRLVNRTELSKIVRGPPSHSWLFGNMTELGPSSEYESYGGAYTVRGCLGETRLVVSDPLALKYLYQNGDLFKMPPFDNVSSNIIGGYQNIFVAGQDHQQIRNMITPAFAPAALKDYIPYFQRVSEKVMQQWTDQVTQEFSGKAQIDIHRTMHQATLDSAKTAILGESGDYGPIEVAFADHCFNILSKLVGVPTKSSLLIERLSLAVLPESLLSILLYMPDERMNTIRKYRPFSLKFIDAIVERYTDLEKRDTVKSPDSVLDRMINNEEQRLSINRIATQVPALLIAGQDTVGNTISWALYEFAAHPEWQENTREEIIQARSKNRASHLDGLSYLNAHIKEILRLYPGAPMMFRVAKSYIALPLAIPVLSSDGRSKSTQIPIQKGQRIMFDLAAYNRKRSVWGEDAAVFKPSRWLDAMELGKYSGMGPYANLASFSGGSRSCIGWRFAILQVQTFLAEFLTKFRFRLAEGVTIRPVLTFTIYPATDNQEASLPLEIEPLA</sequence>
<evidence type="ECO:0000256" key="11">
    <source>
        <dbReference type="ARBA" id="ARBA00023033"/>
    </source>
</evidence>
<dbReference type="OrthoDB" id="3203564at2759"/>
<accession>A0A9P5Q4F6</accession>
<gene>
    <name evidence="16" type="ORF">BDP27DRAFT_1416740</name>
</gene>
<evidence type="ECO:0000256" key="15">
    <source>
        <dbReference type="SAM" id="SignalP"/>
    </source>
</evidence>
<evidence type="ECO:0000256" key="1">
    <source>
        <dbReference type="ARBA" id="ARBA00001971"/>
    </source>
</evidence>
<keyword evidence="5 13" id="KW-0349">Heme</keyword>
<evidence type="ECO:0000256" key="12">
    <source>
        <dbReference type="ARBA" id="ARBA00023136"/>
    </source>
</evidence>
<dbReference type="GO" id="GO:0016020">
    <property type="term" value="C:membrane"/>
    <property type="evidence" value="ECO:0007669"/>
    <property type="project" value="UniProtKB-SubCell"/>
</dbReference>
<dbReference type="InterPro" id="IPR001128">
    <property type="entry name" value="Cyt_P450"/>
</dbReference>
<keyword evidence="7 13" id="KW-0479">Metal-binding</keyword>
<dbReference type="PANTHER" id="PTHR24305:SF166">
    <property type="entry name" value="CYTOCHROME P450 12A4, MITOCHONDRIAL-RELATED"/>
    <property type="match status" value="1"/>
</dbReference>
<evidence type="ECO:0000256" key="5">
    <source>
        <dbReference type="ARBA" id="ARBA00022617"/>
    </source>
</evidence>
<evidence type="ECO:0000256" key="4">
    <source>
        <dbReference type="ARBA" id="ARBA00010617"/>
    </source>
</evidence>
<dbReference type="AlphaFoldDB" id="A0A9P5Q4F6"/>
<comment type="cofactor">
    <cofactor evidence="1 13">
        <name>heme</name>
        <dbReference type="ChEBI" id="CHEBI:30413"/>
    </cofactor>
</comment>
<protein>
    <submittedName>
        <fullName evidence="16">Cytochrome P450</fullName>
    </submittedName>
</protein>
<evidence type="ECO:0000256" key="9">
    <source>
        <dbReference type="ARBA" id="ARBA00023002"/>
    </source>
</evidence>
<dbReference type="InterPro" id="IPR017972">
    <property type="entry name" value="Cyt_P450_CS"/>
</dbReference>
<keyword evidence="6" id="KW-0812">Transmembrane</keyword>
<evidence type="ECO:0000256" key="7">
    <source>
        <dbReference type="ARBA" id="ARBA00022723"/>
    </source>
</evidence>
<dbReference type="Proteomes" id="UP000772434">
    <property type="component" value="Unassembled WGS sequence"/>
</dbReference>